<dbReference type="KEGG" id="aper:A0U91_05735"/>
<evidence type="ECO:0000256" key="2">
    <source>
        <dbReference type="ARBA" id="ARBA00022679"/>
    </source>
</evidence>
<dbReference type="SUPFAM" id="SSF53901">
    <property type="entry name" value="Thiolase-like"/>
    <property type="match status" value="2"/>
</dbReference>
<gene>
    <name evidence="5" type="ORF">A0U91_05735</name>
</gene>
<dbReference type="GO" id="GO:0004315">
    <property type="term" value="F:3-oxoacyl-[acyl-carrier-protein] synthase activity"/>
    <property type="evidence" value="ECO:0007669"/>
    <property type="project" value="InterPro"/>
</dbReference>
<reference evidence="5 6" key="1">
    <citation type="submission" date="2016-03" db="EMBL/GenBank/DDBJ databases">
        <title>Acetic acid bacteria sequencing.</title>
        <authorList>
            <person name="Brandt J."/>
            <person name="Jakob F."/>
            <person name="Vogel R.F."/>
        </authorList>
    </citation>
    <scope>NUCLEOTIDE SEQUENCE [LARGE SCALE GENOMIC DNA]</scope>
    <source>
        <strain evidence="5 6">TMW2.1084</strain>
    </source>
</reference>
<dbReference type="InterPro" id="IPR016039">
    <property type="entry name" value="Thiolase-like"/>
</dbReference>
<dbReference type="NCBIfam" id="NF006618">
    <property type="entry name" value="PRK09185.1"/>
    <property type="match status" value="1"/>
</dbReference>
<comment type="similarity">
    <text evidence="1 3">Belongs to the thiolase-like superfamily. Beta-ketoacyl-ACP synthases family.</text>
</comment>
<dbReference type="InterPro" id="IPR018201">
    <property type="entry name" value="Ketoacyl_synth_AS"/>
</dbReference>
<feature type="domain" description="Ketosynthase family 3 (KS3)" evidence="4">
    <location>
        <begin position="1"/>
        <end position="395"/>
    </location>
</feature>
<dbReference type="PANTHER" id="PTHR11712">
    <property type="entry name" value="POLYKETIDE SYNTHASE-RELATED"/>
    <property type="match status" value="1"/>
</dbReference>
<dbReference type="AlphaFoldDB" id="A0A1U9LHP3"/>
<dbReference type="EMBL" id="CP014687">
    <property type="protein sequence ID" value="AQT05995.1"/>
    <property type="molecule type" value="Genomic_DNA"/>
</dbReference>
<dbReference type="SMART" id="SM00825">
    <property type="entry name" value="PKS_KS"/>
    <property type="match status" value="1"/>
</dbReference>
<dbReference type="Gene3D" id="3.40.47.10">
    <property type="match status" value="1"/>
</dbReference>
<evidence type="ECO:0000313" key="5">
    <source>
        <dbReference type="EMBL" id="AQT05995.1"/>
    </source>
</evidence>
<dbReference type="InterPro" id="IPR014031">
    <property type="entry name" value="Ketoacyl_synth_C"/>
</dbReference>
<dbReference type="PROSITE" id="PS52004">
    <property type="entry name" value="KS3_2"/>
    <property type="match status" value="1"/>
</dbReference>
<name>A0A1U9LHP3_9PROT</name>
<evidence type="ECO:0000256" key="1">
    <source>
        <dbReference type="ARBA" id="ARBA00008467"/>
    </source>
</evidence>
<dbReference type="InterPro" id="IPR020841">
    <property type="entry name" value="PKS_Beta-ketoAc_synthase_dom"/>
</dbReference>
<dbReference type="Pfam" id="PF02801">
    <property type="entry name" value="Ketoacyl-synt_C"/>
    <property type="match status" value="1"/>
</dbReference>
<protein>
    <submittedName>
        <fullName evidence="5">Beta-ketoacyl-[acyl-carrier-protein] synthase II</fullName>
    </submittedName>
</protein>
<dbReference type="STRING" id="1076596.A0U91_05735"/>
<dbReference type="PROSITE" id="PS00606">
    <property type="entry name" value="KS3_1"/>
    <property type="match status" value="1"/>
</dbReference>
<evidence type="ECO:0000259" key="4">
    <source>
        <dbReference type="PROSITE" id="PS52004"/>
    </source>
</evidence>
<dbReference type="InterPro" id="IPR014030">
    <property type="entry name" value="Ketoacyl_synth_N"/>
</dbReference>
<dbReference type="GO" id="GO:0006633">
    <property type="term" value="P:fatty acid biosynthetic process"/>
    <property type="evidence" value="ECO:0007669"/>
    <property type="project" value="InterPro"/>
</dbReference>
<sequence length="396" mass="41109">MNPLVLTAGTVVSAIGNGLSEQCAALKARRSGLSPCDFFGITTGYVGRVPGVEDHVLTRGSGEFVCRNNALADMACQQDGFDHAVQEAVAFYGADRIAVVVGTSTSGILSAENAYQEVDPQTGFPPPTFHQAGTQDLFSLPRFLAERLGTKGPLLTVSNACASSSRAFVDARHWLEAGVCDAVIVGGADSLCRMTLRGFASLGLVSDGPTRPCDAARAGISIGEGAGFVLLEREGARPEAPVLARLTGYGVSSDGYHMSSPDPAARGAVIAMQDALKLAHLAPGQIDYINLHGTGTLVNDAMEDQAVSAVFGKNVPCSSTKGWTGHTLGASGIIEAMISIGLMQSGLIPGCLNVTQLDPVFQSAVLTENENRPVRRVMSNAFGFGGTNCSLIFEAA</sequence>
<dbReference type="InterPro" id="IPR000794">
    <property type="entry name" value="Beta-ketoacyl_synthase"/>
</dbReference>
<evidence type="ECO:0000313" key="6">
    <source>
        <dbReference type="Proteomes" id="UP000189055"/>
    </source>
</evidence>
<dbReference type="GO" id="GO:0005829">
    <property type="term" value="C:cytosol"/>
    <property type="evidence" value="ECO:0007669"/>
    <property type="project" value="TreeGrafter"/>
</dbReference>
<evidence type="ECO:0000256" key="3">
    <source>
        <dbReference type="RuleBase" id="RU003694"/>
    </source>
</evidence>
<dbReference type="Proteomes" id="UP000189055">
    <property type="component" value="Chromosome"/>
</dbReference>
<dbReference type="PANTHER" id="PTHR11712:SF320">
    <property type="entry name" value="BETA-KETOACYL SYNTHASE"/>
    <property type="match status" value="1"/>
</dbReference>
<accession>A0A1U9LHP3</accession>
<proteinExistence type="inferred from homology"/>
<organism evidence="5 6">
    <name type="scientific">Acetobacter persici</name>
    <dbReference type="NCBI Taxonomy" id="1076596"/>
    <lineage>
        <taxon>Bacteria</taxon>
        <taxon>Pseudomonadati</taxon>
        <taxon>Pseudomonadota</taxon>
        <taxon>Alphaproteobacteria</taxon>
        <taxon>Acetobacterales</taxon>
        <taxon>Acetobacteraceae</taxon>
        <taxon>Acetobacter</taxon>
    </lineage>
</organism>
<dbReference type="Pfam" id="PF00109">
    <property type="entry name" value="ketoacyl-synt"/>
    <property type="match status" value="1"/>
</dbReference>
<keyword evidence="2 3" id="KW-0808">Transferase</keyword>
<dbReference type="CDD" id="cd00834">
    <property type="entry name" value="KAS_I_II"/>
    <property type="match status" value="1"/>
</dbReference>